<dbReference type="InterPro" id="IPR054276">
    <property type="entry name" value="DUF7007"/>
</dbReference>
<accession>A0A0F9R237</accession>
<evidence type="ECO:0000313" key="2">
    <source>
        <dbReference type="EMBL" id="KKN11563.1"/>
    </source>
</evidence>
<feature type="domain" description="DUF7007" evidence="1">
    <location>
        <begin position="2"/>
        <end position="107"/>
    </location>
</feature>
<comment type="caution">
    <text evidence="2">The sequence shown here is derived from an EMBL/GenBank/DDBJ whole genome shotgun (WGS) entry which is preliminary data.</text>
</comment>
<dbReference type="AlphaFoldDB" id="A0A0F9R237"/>
<dbReference type="EMBL" id="LAZR01004121">
    <property type="protein sequence ID" value="KKN11563.1"/>
    <property type="molecule type" value="Genomic_DNA"/>
</dbReference>
<organism evidence="2">
    <name type="scientific">marine sediment metagenome</name>
    <dbReference type="NCBI Taxonomy" id="412755"/>
    <lineage>
        <taxon>unclassified sequences</taxon>
        <taxon>metagenomes</taxon>
        <taxon>ecological metagenomes</taxon>
    </lineage>
</organism>
<name>A0A0F9R237_9ZZZZ</name>
<reference evidence="2" key="1">
    <citation type="journal article" date="2015" name="Nature">
        <title>Complex archaea that bridge the gap between prokaryotes and eukaryotes.</title>
        <authorList>
            <person name="Spang A."/>
            <person name="Saw J.H."/>
            <person name="Jorgensen S.L."/>
            <person name="Zaremba-Niedzwiedzka K."/>
            <person name="Martijn J."/>
            <person name="Lind A.E."/>
            <person name="van Eijk R."/>
            <person name="Schleper C."/>
            <person name="Guy L."/>
            <person name="Ettema T.J."/>
        </authorList>
    </citation>
    <scope>NUCLEOTIDE SEQUENCE</scope>
</reference>
<dbReference type="Pfam" id="PF22653">
    <property type="entry name" value="DUF7007"/>
    <property type="match status" value="1"/>
</dbReference>
<gene>
    <name evidence="2" type="ORF">LCGC14_1025130</name>
</gene>
<protein>
    <recommendedName>
        <fullName evidence="1">DUF7007 domain-containing protein</fullName>
    </recommendedName>
</protein>
<evidence type="ECO:0000259" key="1">
    <source>
        <dbReference type="Pfam" id="PF22653"/>
    </source>
</evidence>
<proteinExistence type="predicted"/>
<sequence>MSTPWGRIQQVDVYERGIAFVHTGSHGGVRVSPSYAKKHLSPLAIERGTRWGGSDTYLYYEEDCQWAIVAWELPHLWDKFFSYAHEKTAVQQREFLAGTLAHWEPEYAIQMGIIDLQNPPEIFCHGNHDSGQPLTGKPIVSVNGSKSIVCDICGETILDNVSTPLPFTRVTAKFRGTEHVGTTLPVNSRYAWAGTWHFGWESDNLPTQVAVDIHVENCKARSTVLEIPVAWDFGEIYFERADQLLEDDRAYDTN</sequence>